<gene>
    <name evidence="1" type="ORF">GGR89_000067</name>
</gene>
<sequence length="100" mass="10932">MTFSISTVGINGVRGVAVIAATHGSTSGPVDETAETFLREARKSPAERTKEAVLKRYNLTQEQFDQLAPEKQAAIRREIEDEMRRKLGRAQGGAFADVVV</sequence>
<dbReference type="AlphaFoldDB" id="A0A7X6BB49"/>
<dbReference type="EMBL" id="JAATJB010000001">
    <property type="protein sequence ID" value="NJB95775.1"/>
    <property type="molecule type" value="Genomic_DNA"/>
</dbReference>
<keyword evidence="2" id="KW-1185">Reference proteome</keyword>
<evidence type="ECO:0000313" key="2">
    <source>
        <dbReference type="Proteomes" id="UP000531251"/>
    </source>
</evidence>
<proteinExistence type="predicted"/>
<organism evidence="1 2">
    <name type="scientific">Sphingomonas trueperi</name>
    <dbReference type="NCBI Taxonomy" id="53317"/>
    <lineage>
        <taxon>Bacteria</taxon>
        <taxon>Pseudomonadati</taxon>
        <taxon>Pseudomonadota</taxon>
        <taxon>Alphaproteobacteria</taxon>
        <taxon>Sphingomonadales</taxon>
        <taxon>Sphingomonadaceae</taxon>
        <taxon>Sphingomonas</taxon>
    </lineage>
</organism>
<dbReference type="RefSeq" id="WP_125974619.1">
    <property type="nucleotide sequence ID" value="NZ_BAAADY010000022.1"/>
</dbReference>
<evidence type="ECO:0000313" key="1">
    <source>
        <dbReference type="EMBL" id="NJB95775.1"/>
    </source>
</evidence>
<protein>
    <submittedName>
        <fullName evidence="1">Uncharacterized protein</fullName>
    </submittedName>
</protein>
<dbReference type="Proteomes" id="UP000531251">
    <property type="component" value="Unassembled WGS sequence"/>
</dbReference>
<accession>A0A7X6BB49</accession>
<name>A0A7X6BB49_9SPHN</name>
<reference evidence="1 2" key="1">
    <citation type="submission" date="2020-03" db="EMBL/GenBank/DDBJ databases">
        <title>Genomic Encyclopedia of Type Strains, Phase IV (KMG-IV): sequencing the most valuable type-strain genomes for metagenomic binning, comparative biology and taxonomic classification.</title>
        <authorList>
            <person name="Goeker M."/>
        </authorList>
    </citation>
    <scope>NUCLEOTIDE SEQUENCE [LARGE SCALE GENOMIC DNA]</scope>
    <source>
        <strain evidence="1 2">DSM 7225</strain>
    </source>
</reference>
<comment type="caution">
    <text evidence="1">The sequence shown here is derived from an EMBL/GenBank/DDBJ whole genome shotgun (WGS) entry which is preliminary data.</text>
</comment>